<comment type="caution">
    <text evidence="2">The sequence shown here is derived from an EMBL/GenBank/DDBJ whole genome shotgun (WGS) entry which is preliminary data.</text>
</comment>
<protein>
    <recommendedName>
        <fullName evidence="4">Peptidase aspartic putative domain-containing protein</fullName>
    </recommendedName>
</protein>
<evidence type="ECO:0000313" key="2">
    <source>
        <dbReference type="EMBL" id="PFX27081.1"/>
    </source>
</evidence>
<dbReference type="AlphaFoldDB" id="A0A2B4SB21"/>
<evidence type="ECO:0008006" key="4">
    <source>
        <dbReference type="Google" id="ProtNLM"/>
    </source>
</evidence>
<organism evidence="2 3">
    <name type="scientific">Stylophora pistillata</name>
    <name type="common">Smooth cauliflower coral</name>
    <dbReference type="NCBI Taxonomy" id="50429"/>
    <lineage>
        <taxon>Eukaryota</taxon>
        <taxon>Metazoa</taxon>
        <taxon>Cnidaria</taxon>
        <taxon>Anthozoa</taxon>
        <taxon>Hexacorallia</taxon>
        <taxon>Scleractinia</taxon>
        <taxon>Astrocoeniina</taxon>
        <taxon>Pocilloporidae</taxon>
        <taxon>Stylophora</taxon>
    </lineage>
</organism>
<evidence type="ECO:0000313" key="3">
    <source>
        <dbReference type="Proteomes" id="UP000225706"/>
    </source>
</evidence>
<dbReference type="InterPro" id="IPR005312">
    <property type="entry name" value="DUF1759"/>
</dbReference>
<feature type="compositionally biased region" description="Basic and acidic residues" evidence="1">
    <location>
        <begin position="228"/>
        <end position="237"/>
    </location>
</feature>
<feature type="region of interest" description="Disordered" evidence="1">
    <location>
        <begin position="220"/>
        <end position="241"/>
    </location>
</feature>
<dbReference type="PANTHER" id="PTHR47331:SF5">
    <property type="entry name" value="RIBONUCLEASE H"/>
    <property type="match status" value="1"/>
</dbReference>
<sequence length="400" mass="45339">MARLRQCLIGNALEAIRGLGITAPEYEEAKEILKTKYGGTRRLLRAYVDQLEEAPLIRSNDIHALEKFSDLVRITVVKLQTEEGNGEIRDGTLYSLLVKKFPDRQLENYSRWLNERARQRSVIAFRDWLKDEVRFRIEAAEMVNGIDSKLSSTSDFREYRDTRIRAGCENLHTVAMAKEPRGSDQRGKDCLRARKCGIDGCSRNHHRLLHGGEVLSETGSTTTLPYVDDERRPDVPREGAPAVTLTSCKEETSTESYSLRTVPVWIKANGRKVKINAILDDASNETFLNKEVAGVLGLQEPFEKVQVHVLNDTVEMFQSMPLQIEIESADGRLSKEIGVQTCPQKVTGSYRAVNWNKHQDKWPHLTQCSFPKPANDGLVDLLIGIDNAELHYRHVDLRGK</sequence>
<dbReference type="PANTHER" id="PTHR47331">
    <property type="entry name" value="PHD-TYPE DOMAIN-CONTAINING PROTEIN"/>
    <property type="match status" value="1"/>
</dbReference>
<keyword evidence="3" id="KW-1185">Reference proteome</keyword>
<proteinExistence type="predicted"/>
<dbReference type="EMBL" id="LSMT01000111">
    <property type="protein sequence ID" value="PFX27081.1"/>
    <property type="molecule type" value="Genomic_DNA"/>
</dbReference>
<gene>
    <name evidence="2" type="ORF">AWC38_SpisGene8239</name>
</gene>
<name>A0A2B4SB21_STYPI</name>
<evidence type="ECO:0000256" key="1">
    <source>
        <dbReference type="SAM" id="MobiDB-lite"/>
    </source>
</evidence>
<dbReference type="Proteomes" id="UP000225706">
    <property type="component" value="Unassembled WGS sequence"/>
</dbReference>
<dbReference type="Pfam" id="PF03564">
    <property type="entry name" value="DUF1759"/>
    <property type="match status" value="1"/>
</dbReference>
<dbReference type="OrthoDB" id="5984815at2759"/>
<reference evidence="3" key="1">
    <citation type="journal article" date="2017" name="bioRxiv">
        <title>Comparative analysis of the genomes of Stylophora pistillata and Acropora digitifera provides evidence for extensive differences between species of corals.</title>
        <authorList>
            <person name="Voolstra C.R."/>
            <person name="Li Y."/>
            <person name="Liew Y.J."/>
            <person name="Baumgarten S."/>
            <person name="Zoccola D."/>
            <person name="Flot J.-F."/>
            <person name="Tambutte S."/>
            <person name="Allemand D."/>
            <person name="Aranda M."/>
        </authorList>
    </citation>
    <scope>NUCLEOTIDE SEQUENCE [LARGE SCALE GENOMIC DNA]</scope>
</reference>
<accession>A0A2B4SB21</accession>